<dbReference type="RefSeq" id="WP_126793735.1">
    <property type="nucleotide sequence ID" value="NZ_CP060720.1"/>
</dbReference>
<evidence type="ECO:0000313" key="2">
    <source>
        <dbReference type="EMBL" id="RSU14977.1"/>
    </source>
</evidence>
<organism evidence="2 3">
    <name type="scientific">Vagococcus carniphilus</name>
    <dbReference type="NCBI Taxonomy" id="218144"/>
    <lineage>
        <taxon>Bacteria</taxon>
        <taxon>Bacillati</taxon>
        <taxon>Bacillota</taxon>
        <taxon>Bacilli</taxon>
        <taxon>Lactobacillales</taxon>
        <taxon>Enterococcaceae</taxon>
        <taxon>Vagococcus</taxon>
    </lineage>
</organism>
<dbReference type="GeneID" id="95579636"/>
<dbReference type="EMBL" id="NGKB01000006">
    <property type="protein sequence ID" value="RSU14977.1"/>
    <property type="molecule type" value="Genomic_DNA"/>
</dbReference>
<evidence type="ECO:0000256" key="1">
    <source>
        <dbReference type="SAM" id="MobiDB-lite"/>
    </source>
</evidence>
<dbReference type="OrthoDB" id="2200434at2"/>
<name>A0A430B3Q2_9ENTE</name>
<sequence>MSQEKLKSEKIREKNDSLRKKGKDPLKGWTPLVHHGFGVGGSASGRGIDTMGAAIEDQKISRRKYINDRNKKKRLIQSTWCGN</sequence>
<dbReference type="Proteomes" id="UP000288028">
    <property type="component" value="Unassembled WGS sequence"/>
</dbReference>
<proteinExistence type="predicted"/>
<gene>
    <name evidence="2" type="ORF">CBF28_07865</name>
</gene>
<feature type="compositionally biased region" description="Basic and acidic residues" evidence="1">
    <location>
        <begin position="1"/>
        <end position="26"/>
    </location>
</feature>
<comment type="caution">
    <text evidence="2">The sequence shown here is derived from an EMBL/GenBank/DDBJ whole genome shotgun (WGS) entry which is preliminary data.</text>
</comment>
<feature type="region of interest" description="Disordered" evidence="1">
    <location>
        <begin position="1"/>
        <end position="34"/>
    </location>
</feature>
<evidence type="ECO:0000313" key="3">
    <source>
        <dbReference type="Proteomes" id="UP000288028"/>
    </source>
</evidence>
<accession>A0A430B3Q2</accession>
<protein>
    <submittedName>
        <fullName evidence="2">Uncharacterized protein</fullName>
    </submittedName>
</protein>
<keyword evidence="3" id="KW-1185">Reference proteome</keyword>
<dbReference type="AlphaFoldDB" id="A0A430B3Q2"/>
<reference evidence="2 3" key="1">
    <citation type="submission" date="2017-05" db="EMBL/GenBank/DDBJ databases">
        <title>Vagococcus spp. assemblies.</title>
        <authorList>
            <person name="Gulvik C.A."/>
        </authorList>
    </citation>
    <scope>NUCLEOTIDE SEQUENCE [LARGE SCALE GENOMIC DNA]</scope>
    <source>
        <strain evidence="2 3">SS1714</strain>
    </source>
</reference>